<organism evidence="4 5">
    <name type="scientific">Pelolinea submarina</name>
    <dbReference type="NCBI Taxonomy" id="913107"/>
    <lineage>
        <taxon>Bacteria</taxon>
        <taxon>Bacillati</taxon>
        <taxon>Chloroflexota</taxon>
        <taxon>Anaerolineae</taxon>
        <taxon>Anaerolineales</taxon>
        <taxon>Anaerolineaceae</taxon>
        <taxon>Pelolinea</taxon>
    </lineage>
</organism>
<dbReference type="Pfam" id="PF00188">
    <property type="entry name" value="CAP"/>
    <property type="match status" value="1"/>
</dbReference>
<evidence type="ECO:0000256" key="2">
    <source>
        <dbReference type="SAM" id="Phobius"/>
    </source>
</evidence>
<dbReference type="CDD" id="cd00118">
    <property type="entry name" value="LysM"/>
    <property type="match status" value="1"/>
</dbReference>
<dbReference type="InterPro" id="IPR035940">
    <property type="entry name" value="CAP_sf"/>
</dbReference>
<accession>A0A3E0AAH5</accession>
<dbReference type="SUPFAM" id="SSF54106">
    <property type="entry name" value="LysM domain"/>
    <property type="match status" value="1"/>
</dbReference>
<reference evidence="4 5" key="1">
    <citation type="submission" date="2018-08" db="EMBL/GenBank/DDBJ databases">
        <title>Genomic Encyclopedia of Type Strains, Phase IV (KMG-IV): sequencing the most valuable type-strain genomes for metagenomic binning, comparative biology and taxonomic classification.</title>
        <authorList>
            <person name="Goeker M."/>
        </authorList>
    </citation>
    <scope>NUCLEOTIDE SEQUENCE [LARGE SCALE GENOMIC DNA]</scope>
    <source>
        <strain evidence="4 5">DSM 23923</strain>
    </source>
</reference>
<evidence type="ECO:0000259" key="3">
    <source>
        <dbReference type="PROSITE" id="PS51782"/>
    </source>
</evidence>
<dbReference type="Pfam" id="PF01476">
    <property type="entry name" value="LysM"/>
    <property type="match status" value="1"/>
</dbReference>
<dbReference type="InterPro" id="IPR018392">
    <property type="entry name" value="LysM"/>
</dbReference>
<sequence>MISRVISFIIQSMKQTKILLLLSVMVAAFLLPNGSIKASAPSAYDLIAAVNDLRADNGLSAISTDGILMSAAQTQSDYLANTCNLASCNGHVGAGGTYAKDRAVAAGFDLQPGMNVIEAWAGRNPNATLSDVIYDTWSDEDHMAVMLHPDAIGVGAGITESEDGYIYYVLNVAVNYGSGGSGASVSSTIPTTAVTAQVALVQVATPQVDGSIVHTVGNGQALWNIAAAYDVTVDQIKNLNGLTGDIITTGQELKVQGAYTPTPTLEPSATPRQPTRTPVPAQTAQVVETPLADEANNNNNNNDGGILGMDRQTMGLVLILICGAGLALVVLGSMNRDKGKGKQPPKSEE</sequence>
<keyword evidence="5" id="KW-1185">Reference proteome</keyword>
<name>A0A3E0AAH5_9CHLR</name>
<dbReference type="CDD" id="cd05379">
    <property type="entry name" value="CAP_bacterial"/>
    <property type="match status" value="1"/>
</dbReference>
<dbReference type="PROSITE" id="PS51782">
    <property type="entry name" value="LYSM"/>
    <property type="match status" value="1"/>
</dbReference>
<dbReference type="Proteomes" id="UP000256388">
    <property type="component" value="Unassembled WGS sequence"/>
</dbReference>
<protein>
    <submittedName>
        <fullName evidence="4">LysM repeat protein</fullName>
    </submittedName>
</protein>
<feature type="domain" description="LysM" evidence="3">
    <location>
        <begin position="212"/>
        <end position="255"/>
    </location>
</feature>
<keyword evidence="2" id="KW-0812">Transmembrane</keyword>
<dbReference type="InterPro" id="IPR036779">
    <property type="entry name" value="LysM_dom_sf"/>
</dbReference>
<dbReference type="EMBL" id="QUMS01000002">
    <property type="protein sequence ID" value="REG08445.1"/>
    <property type="molecule type" value="Genomic_DNA"/>
</dbReference>
<keyword evidence="2" id="KW-1133">Transmembrane helix</keyword>
<dbReference type="AlphaFoldDB" id="A0A3E0AAH5"/>
<proteinExistence type="predicted"/>
<dbReference type="Gene3D" id="3.40.33.10">
    <property type="entry name" value="CAP"/>
    <property type="match status" value="1"/>
</dbReference>
<evidence type="ECO:0000313" key="4">
    <source>
        <dbReference type="EMBL" id="REG08445.1"/>
    </source>
</evidence>
<dbReference type="SUPFAM" id="SSF55797">
    <property type="entry name" value="PR-1-like"/>
    <property type="match status" value="1"/>
</dbReference>
<dbReference type="InterPro" id="IPR014044">
    <property type="entry name" value="CAP_dom"/>
</dbReference>
<feature type="transmembrane region" description="Helical" evidence="2">
    <location>
        <begin position="314"/>
        <end position="334"/>
    </location>
</feature>
<evidence type="ECO:0000313" key="5">
    <source>
        <dbReference type="Proteomes" id="UP000256388"/>
    </source>
</evidence>
<gene>
    <name evidence="4" type="ORF">DFR64_1812</name>
</gene>
<dbReference type="SMART" id="SM00257">
    <property type="entry name" value="LysM"/>
    <property type="match status" value="1"/>
</dbReference>
<comment type="caution">
    <text evidence="4">The sequence shown here is derived from an EMBL/GenBank/DDBJ whole genome shotgun (WGS) entry which is preliminary data.</text>
</comment>
<feature type="region of interest" description="Disordered" evidence="1">
    <location>
        <begin position="259"/>
        <end position="279"/>
    </location>
</feature>
<evidence type="ECO:0000256" key="1">
    <source>
        <dbReference type="SAM" id="MobiDB-lite"/>
    </source>
</evidence>
<keyword evidence="2" id="KW-0472">Membrane</keyword>
<dbReference type="Gene3D" id="3.10.350.10">
    <property type="entry name" value="LysM domain"/>
    <property type="match status" value="1"/>
</dbReference>